<comment type="caution">
    <text evidence="2">The sequence shown here is derived from an EMBL/GenBank/DDBJ whole genome shotgun (WGS) entry which is preliminary data.</text>
</comment>
<dbReference type="SMART" id="SM01097">
    <property type="entry name" value="CPSase_sm_chain"/>
    <property type="match status" value="1"/>
</dbReference>
<organism evidence="2 4">
    <name type="scientific">Ignatzschineria cameli</name>
    <dbReference type="NCBI Taxonomy" id="2182793"/>
    <lineage>
        <taxon>Bacteria</taxon>
        <taxon>Pseudomonadati</taxon>
        <taxon>Pseudomonadota</taxon>
        <taxon>Gammaproteobacteria</taxon>
        <taxon>Cardiobacteriales</taxon>
        <taxon>Ignatzschineriaceae</taxon>
        <taxon>Ignatzschineria</taxon>
    </lineage>
</organism>
<evidence type="ECO:0000313" key="4">
    <source>
        <dbReference type="Proteomes" id="UP000245059"/>
    </source>
</evidence>
<reference evidence="2" key="1">
    <citation type="journal article" date="2018" name="Genome Announc.">
        <title>Ignatzschineria cameli sp. nov., isolated from necrotic foot tissue of dromedaries (Camelus dromedarius) and associated maggots (Wohlfahrtia species) in Dubai.</title>
        <authorList>
            <person name="Tsang C.C."/>
            <person name="Tang J.Y."/>
            <person name="Fong J.Y."/>
            <person name="Kinne J."/>
            <person name="Lee H.H."/>
            <person name="Joseph M."/>
            <person name="Jose S."/>
            <person name="Schuster R.K."/>
            <person name="Tang Y."/>
            <person name="Sivakumar S."/>
            <person name="Chen J.H."/>
            <person name="Teng J.L."/>
            <person name="Lau S.K."/>
            <person name="Wernery U."/>
            <person name="Woo P.C."/>
        </authorList>
    </citation>
    <scope>NUCLEOTIDE SEQUENCE</scope>
    <source>
        <strain evidence="2">UAE-HKU57</strain>
        <strain evidence="3">UAE-HKU58</strain>
    </source>
</reference>
<keyword evidence="5" id="KW-1185">Reference proteome</keyword>
<protein>
    <recommendedName>
        <fullName evidence="1">Carbamoyl-phosphate synthase small subunit N-terminal domain-containing protein</fullName>
    </recommendedName>
</protein>
<dbReference type="EMBL" id="QEWW01000002">
    <property type="protein sequence ID" value="PWD86907.1"/>
    <property type="molecule type" value="Genomic_DNA"/>
</dbReference>
<reference evidence="4 5" key="2">
    <citation type="submission" date="2018-05" db="EMBL/GenBank/DDBJ databases">
        <title>Ignatzschineria dubaiensis sp. nov., isolated from necrotic foot tissues of dromedaries (Camelus dromedarius) and associated maggots in Dubai, United Arab Emirates.</title>
        <authorList>
            <person name="Tsang C.C."/>
            <person name="Tang J.Y.M."/>
            <person name="Fong J.Y.H."/>
            <person name="Kinne J."/>
            <person name="Lee H.H."/>
            <person name="Joseph M."/>
            <person name="Jose S."/>
            <person name="Schuster R.K."/>
            <person name="Tang Y."/>
            <person name="Sivakumar S."/>
            <person name="Chen J.H.K."/>
            <person name="Teng J.L.L."/>
            <person name="Lau S.K.P."/>
            <person name="Wernery U."/>
            <person name="Woo P.C.Y."/>
        </authorList>
    </citation>
    <scope>NUCLEOTIDE SEQUENCE [LARGE SCALE GENOMIC DNA]</scope>
    <source>
        <strain evidence="4">UAE-HKU57</strain>
        <strain evidence="5">UAE-HKU58</strain>
    </source>
</reference>
<dbReference type="Pfam" id="PF00988">
    <property type="entry name" value="CPSase_sm_chain"/>
    <property type="match status" value="1"/>
</dbReference>
<sequence length="178" mass="19619">MINPAALVLADGSIFRGESVGAEGEVVGQLIFYRGAAGYQEVLTDQSYADRIVTFTTSHLGNTGINRQDYRSESVTAAAVVMRTLALRTSHFRSEISLADYLRRQNIIAISEIDTRELSQRALLDSSLWSSIITGHYSDKELRLRAQQLFQQQGIGISRDLMKEAVSTTDSILHPLGA</sequence>
<dbReference type="RefSeq" id="WP_109200867.1">
    <property type="nucleotide sequence ID" value="NZ_QEWS01000001.1"/>
</dbReference>
<dbReference type="Proteomes" id="UP000245059">
    <property type="component" value="Unassembled WGS sequence"/>
</dbReference>
<dbReference type="Proteomes" id="UP000245217">
    <property type="component" value="Unassembled WGS sequence"/>
</dbReference>
<gene>
    <name evidence="2" type="ORF">DC077_03585</name>
    <name evidence="3" type="ORF">DC078_01665</name>
</gene>
<accession>A0A2U2ARW3</accession>
<name>A0A2U2ARW3_9GAMM</name>
<dbReference type="AlphaFoldDB" id="A0A2U2ARW3"/>
<proteinExistence type="predicted"/>
<dbReference type="InterPro" id="IPR002474">
    <property type="entry name" value="CarbamoylP_synth_ssu_N"/>
</dbReference>
<feature type="domain" description="Carbamoyl-phosphate synthase small subunit N-terminal" evidence="1">
    <location>
        <begin position="3"/>
        <end position="125"/>
    </location>
</feature>
<dbReference type="InterPro" id="IPR036480">
    <property type="entry name" value="CarbP_synth_ssu_N_sf"/>
</dbReference>
<dbReference type="Gene3D" id="3.50.30.20">
    <property type="entry name" value="Carbamoyl-phosphate synthase small subunit, N-terminal domain"/>
    <property type="match status" value="1"/>
</dbReference>
<evidence type="ECO:0000313" key="5">
    <source>
        <dbReference type="Proteomes" id="UP000245217"/>
    </source>
</evidence>
<dbReference type="EMBL" id="QEWV01000001">
    <property type="protein sequence ID" value="PWD94275.1"/>
    <property type="molecule type" value="Genomic_DNA"/>
</dbReference>
<dbReference type="OrthoDB" id="9804328at2"/>
<dbReference type="SUPFAM" id="SSF52021">
    <property type="entry name" value="Carbamoyl phosphate synthetase, small subunit N-terminal domain"/>
    <property type="match status" value="1"/>
</dbReference>
<evidence type="ECO:0000259" key="1">
    <source>
        <dbReference type="SMART" id="SM01097"/>
    </source>
</evidence>
<evidence type="ECO:0000313" key="3">
    <source>
        <dbReference type="EMBL" id="PWD94275.1"/>
    </source>
</evidence>
<evidence type="ECO:0000313" key="2">
    <source>
        <dbReference type="EMBL" id="PWD86907.1"/>
    </source>
</evidence>